<protein>
    <submittedName>
        <fullName evidence="1">Uncharacterized protein</fullName>
    </submittedName>
</protein>
<dbReference type="EMBL" id="BPLQ01004650">
    <property type="protein sequence ID" value="GIY09500.1"/>
    <property type="molecule type" value="Genomic_DNA"/>
</dbReference>
<reference evidence="1 2" key="1">
    <citation type="submission" date="2021-06" db="EMBL/GenBank/DDBJ databases">
        <title>Caerostris darwini draft genome.</title>
        <authorList>
            <person name="Kono N."/>
            <person name="Arakawa K."/>
        </authorList>
    </citation>
    <scope>NUCLEOTIDE SEQUENCE [LARGE SCALE GENOMIC DNA]</scope>
</reference>
<evidence type="ECO:0000313" key="1">
    <source>
        <dbReference type="EMBL" id="GIY09500.1"/>
    </source>
</evidence>
<sequence length="75" mass="8234">MRATYANVRAGMEGAIADLVLYKGSEKTTMPEPRGCYNGVSILLGRMRKLKELGQSQRADGDMWGLSSFLLCDGF</sequence>
<proteinExistence type="predicted"/>
<keyword evidence="2" id="KW-1185">Reference proteome</keyword>
<dbReference type="AlphaFoldDB" id="A0AAV4QN66"/>
<dbReference type="Proteomes" id="UP001054837">
    <property type="component" value="Unassembled WGS sequence"/>
</dbReference>
<gene>
    <name evidence="1" type="ORF">CDAR_267751</name>
</gene>
<comment type="caution">
    <text evidence="1">The sequence shown here is derived from an EMBL/GenBank/DDBJ whole genome shotgun (WGS) entry which is preliminary data.</text>
</comment>
<name>A0AAV4QN66_9ARAC</name>
<accession>A0AAV4QN66</accession>
<organism evidence="1 2">
    <name type="scientific">Caerostris darwini</name>
    <dbReference type="NCBI Taxonomy" id="1538125"/>
    <lineage>
        <taxon>Eukaryota</taxon>
        <taxon>Metazoa</taxon>
        <taxon>Ecdysozoa</taxon>
        <taxon>Arthropoda</taxon>
        <taxon>Chelicerata</taxon>
        <taxon>Arachnida</taxon>
        <taxon>Araneae</taxon>
        <taxon>Araneomorphae</taxon>
        <taxon>Entelegynae</taxon>
        <taxon>Araneoidea</taxon>
        <taxon>Araneidae</taxon>
        <taxon>Caerostris</taxon>
    </lineage>
</organism>
<evidence type="ECO:0000313" key="2">
    <source>
        <dbReference type="Proteomes" id="UP001054837"/>
    </source>
</evidence>